<dbReference type="AlphaFoldDB" id="A0A0A9G8H9"/>
<reference evidence="1" key="2">
    <citation type="journal article" date="2015" name="Data Brief">
        <title>Shoot transcriptome of the giant reed, Arundo donax.</title>
        <authorList>
            <person name="Barrero R.A."/>
            <person name="Guerrero F.D."/>
            <person name="Moolhuijzen P."/>
            <person name="Goolsby J.A."/>
            <person name="Tidwell J."/>
            <person name="Bellgard S.E."/>
            <person name="Bellgard M.I."/>
        </authorList>
    </citation>
    <scope>NUCLEOTIDE SEQUENCE</scope>
    <source>
        <tissue evidence="1">Shoot tissue taken approximately 20 cm above the soil surface</tissue>
    </source>
</reference>
<proteinExistence type="predicted"/>
<name>A0A0A9G8H9_ARUDO</name>
<organism evidence="1">
    <name type="scientific">Arundo donax</name>
    <name type="common">Giant reed</name>
    <name type="synonym">Donax arundinaceus</name>
    <dbReference type="NCBI Taxonomy" id="35708"/>
    <lineage>
        <taxon>Eukaryota</taxon>
        <taxon>Viridiplantae</taxon>
        <taxon>Streptophyta</taxon>
        <taxon>Embryophyta</taxon>
        <taxon>Tracheophyta</taxon>
        <taxon>Spermatophyta</taxon>
        <taxon>Magnoliopsida</taxon>
        <taxon>Liliopsida</taxon>
        <taxon>Poales</taxon>
        <taxon>Poaceae</taxon>
        <taxon>PACMAD clade</taxon>
        <taxon>Arundinoideae</taxon>
        <taxon>Arundineae</taxon>
        <taxon>Arundo</taxon>
    </lineage>
</organism>
<sequence>MGWQNGLRNMAHEVLGFEMRCYGPGSIRGEVSVSIEPFLLNHDCIVAVSPCIRIGYVPQYGYGRSATYRCFIVQKCVWYNLPLAYE</sequence>
<accession>A0A0A9G8H9</accession>
<evidence type="ECO:0000313" key="1">
    <source>
        <dbReference type="EMBL" id="JAE19749.1"/>
    </source>
</evidence>
<reference evidence="1" key="1">
    <citation type="submission" date="2014-09" db="EMBL/GenBank/DDBJ databases">
        <authorList>
            <person name="Magalhaes I.L.F."/>
            <person name="Oliveira U."/>
            <person name="Santos F.R."/>
            <person name="Vidigal T.H.D.A."/>
            <person name="Brescovit A.D."/>
            <person name="Santos A.J."/>
        </authorList>
    </citation>
    <scope>NUCLEOTIDE SEQUENCE</scope>
    <source>
        <tissue evidence="1">Shoot tissue taken approximately 20 cm above the soil surface</tissue>
    </source>
</reference>
<protein>
    <submittedName>
        <fullName evidence="1">Uncharacterized protein</fullName>
    </submittedName>
</protein>
<dbReference type="EMBL" id="GBRH01178147">
    <property type="protein sequence ID" value="JAE19749.1"/>
    <property type="molecule type" value="Transcribed_RNA"/>
</dbReference>